<keyword evidence="6" id="KW-0009">Actin-binding</keyword>
<dbReference type="InterPro" id="IPR029006">
    <property type="entry name" value="ADF-H/Gelsolin-like_dom_sf"/>
</dbReference>
<evidence type="ECO:0000256" key="6">
    <source>
        <dbReference type="ARBA" id="ARBA00023203"/>
    </source>
</evidence>
<dbReference type="InterPro" id="IPR007123">
    <property type="entry name" value="Gelsolin-like_dom"/>
</dbReference>
<comment type="similarity">
    <text evidence="2">Belongs to the villin/gelsolin family.</text>
</comment>
<dbReference type="GO" id="GO:0051016">
    <property type="term" value="P:barbed-end actin filament capping"/>
    <property type="evidence" value="ECO:0007669"/>
    <property type="project" value="TreeGrafter"/>
</dbReference>
<dbReference type="Pfam" id="PF00626">
    <property type="entry name" value="Gelsolin"/>
    <property type="match status" value="5"/>
</dbReference>
<dbReference type="CDD" id="cd11290">
    <property type="entry name" value="gelsolin_S1_like"/>
    <property type="match status" value="1"/>
</dbReference>
<dbReference type="FunFam" id="3.40.20.10:FF:000002">
    <property type="entry name" value="Gelsolin"/>
    <property type="match status" value="1"/>
</dbReference>
<keyword evidence="4" id="KW-0677">Repeat</keyword>
<dbReference type="GO" id="GO:0005737">
    <property type="term" value="C:cytoplasm"/>
    <property type="evidence" value="ECO:0007669"/>
    <property type="project" value="TreeGrafter"/>
</dbReference>
<dbReference type="Gene3D" id="3.40.20.10">
    <property type="entry name" value="Severin"/>
    <property type="match status" value="6"/>
</dbReference>
<dbReference type="GO" id="GO:0051015">
    <property type="term" value="F:actin filament binding"/>
    <property type="evidence" value="ECO:0007669"/>
    <property type="project" value="InterPro"/>
</dbReference>
<evidence type="ECO:0000259" key="9">
    <source>
        <dbReference type="Pfam" id="PF00626"/>
    </source>
</evidence>
<dbReference type="FunFam" id="3.40.20.10:FF:000001">
    <property type="entry name" value="Gelsolin"/>
    <property type="match status" value="1"/>
</dbReference>
<feature type="domain" description="Gelsolin-like" evidence="9">
    <location>
        <begin position="321"/>
        <end position="395"/>
    </location>
</feature>
<dbReference type="SUPFAM" id="SSF55753">
    <property type="entry name" value="Actin depolymerizing proteins"/>
    <property type="match status" value="6"/>
</dbReference>
<dbReference type="CDD" id="cd11289">
    <property type="entry name" value="gelsolin_S2_like"/>
    <property type="match status" value="1"/>
</dbReference>
<dbReference type="SMART" id="SM00262">
    <property type="entry name" value="GEL"/>
    <property type="match status" value="6"/>
</dbReference>
<dbReference type="PANTHER" id="PTHR11977">
    <property type="entry name" value="VILLIN"/>
    <property type="match status" value="1"/>
</dbReference>
<feature type="domain" description="Gelsolin-like" evidence="9">
    <location>
        <begin position="198"/>
        <end position="268"/>
    </location>
</feature>
<gene>
    <name evidence="10" type="ORF">g.34417</name>
</gene>
<keyword evidence="5" id="KW-0106">Calcium</keyword>
<keyword evidence="7" id="KW-0206">Cytoskeleton</keyword>
<proteinExistence type="inferred from homology"/>
<protein>
    <recommendedName>
        <fullName evidence="9">Gelsolin-like domain-containing protein</fullName>
    </recommendedName>
</protein>
<evidence type="ECO:0000256" key="7">
    <source>
        <dbReference type="ARBA" id="ARBA00023212"/>
    </source>
</evidence>
<dbReference type="CDD" id="cd11293">
    <property type="entry name" value="gelsolin_S4_like"/>
    <property type="match status" value="1"/>
</dbReference>
<dbReference type="GO" id="GO:0005546">
    <property type="term" value="F:phosphatidylinositol-4,5-bisphosphate binding"/>
    <property type="evidence" value="ECO:0007669"/>
    <property type="project" value="TreeGrafter"/>
</dbReference>
<evidence type="ECO:0000256" key="8">
    <source>
        <dbReference type="ARBA" id="ARBA00055420"/>
    </source>
</evidence>
<dbReference type="CDD" id="cd11288">
    <property type="entry name" value="gelsolin_S5_like"/>
    <property type="match status" value="1"/>
</dbReference>
<evidence type="ECO:0000256" key="2">
    <source>
        <dbReference type="ARBA" id="ARBA00008418"/>
    </source>
</evidence>
<dbReference type="GO" id="GO:0008154">
    <property type="term" value="P:actin polymerization or depolymerization"/>
    <property type="evidence" value="ECO:0007669"/>
    <property type="project" value="TreeGrafter"/>
</dbReference>
<dbReference type="GO" id="GO:0051014">
    <property type="term" value="P:actin filament severing"/>
    <property type="evidence" value="ECO:0007669"/>
    <property type="project" value="TreeGrafter"/>
</dbReference>
<organism evidence="10">
    <name type="scientific">Clastoptera arizonana</name>
    <name type="common">Arizona spittle bug</name>
    <dbReference type="NCBI Taxonomy" id="38151"/>
    <lineage>
        <taxon>Eukaryota</taxon>
        <taxon>Metazoa</taxon>
        <taxon>Ecdysozoa</taxon>
        <taxon>Arthropoda</taxon>
        <taxon>Hexapoda</taxon>
        <taxon>Insecta</taxon>
        <taxon>Pterygota</taxon>
        <taxon>Neoptera</taxon>
        <taxon>Paraneoptera</taxon>
        <taxon>Hemiptera</taxon>
        <taxon>Auchenorrhyncha</taxon>
        <taxon>Cercopoidea</taxon>
        <taxon>Clastopteridae</taxon>
        <taxon>Clastoptera</taxon>
    </lineage>
</organism>
<keyword evidence="3" id="KW-0963">Cytoplasm</keyword>
<accession>A0A1B6CL01</accession>
<dbReference type="AlphaFoldDB" id="A0A1B6CL01"/>
<dbReference type="GO" id="GO:0015629">
    <property type="term" value="C:actin cytoskeleton"/>
    <property type="evidence" value="ECO:0007669"/>
    <property type="project" value="TreeGrafter"/>
</dbReference>
<feature type="domain" description="Gelsolin-like" evidence="9">
    <location>
        <begin position="451"/>
        <end position="532"/>
    </location>
</feature>
<feature type="non-terminal residue" evidence="10">
    <location>
        <position position="1"/>
    </location>
</feature>
<dbReference type="InterPro" id="IPR007122">
    <property type="entry name" value="Villin/Gelsolin"/>
</dbReference>
<sequence length="771" mass="86517">PPLYQSCLGLLLARMKINNVMWRSERPPLQLTLLTALVFCCIQFSSAATTQKRTMHPAFQNAGKQDGLKIWRIENFEPVSYPEKDFGKFYEGDSYIVLFTKEDKKKNTFSWDIHFWLGNKTSQDESGAAAILSVDLDDGLGGGPVQHREVQNHESQQFLSYFKSGVRYVPGGVASGFQHVDINAPGEKRLYKVKGKRNVRVAQVELKVTSMNKGDCFLLDTGRDIYVYVGAKAKGSEKVKSIAAANQIRDQDHAGRGKVIIVDNTSSAEEVQEFFKELGSGSASQVADAPAKDDDQDFERNIDATVTLYKVSDAAGQVSAVKVAQKPLAQNQLDTNDCFILDTVTSGIYVWIGKKGTTQEKVEAMKNAQAFLKDKKYPAWTSIHRVVENAEPSAFKNYFSSWTDSARRGSSGSSRPSSRRARSVAISCGPAIGFMPDDCNGELEIYRVEDFELVPIDRDNYGKFFGGDSYVIKYTYEDDGREKYIIYFWQGKTSTQDEKTASAIHALRLDNELGGKAIQIRVTQGNEPSHFLRLFKGNMIVFMGGRASGFRNLRDHDTYDVDGTRLFQIRGTCSENSRAIQVPEVPASLDSDFAYILETPRATYLWFGKDCSSDLLDLAEAMTSVISPDRGAITISEGEESEDFWLALGGQGEYNRGDVPERPVRTPKLFHCYVPYANKLKVEEIPHFEQQDLFEDDVMVLDAGDLIYIWVGDKSSVEERKLALKMTENYLDEDTGDRRPEDTVIVTVKQGEEPQSFIELFPDWNVDFWDA</sequence>
<dbReference type="PRINTS" id="PR00597">
    <property type="entry name" value="GELSOLIN"/>
</dbReference>
<name>A0A1B6CL01_9HEMI</name>
<feature type="domain" description="Gelsolin-like" evidence="9">
    <location>
        <begin position="682"/>
        <end position="758"/>
    </location>
</feature>
<feature type="domain" description="Gelsolin-like" evidence="9">
    <location>
        <begin position="78"/>
        <end position="159"/>
    </location>
</feature>
<evidence type="ECO:0000256" key="4">
    <source>
        <dbReference type="ARBA" id="ARBA00022737"/>
    </source>
</evidence>
<reference evidence="10" key="1">
    <citation type="submission" date="2015-12" db="EMBL/GenBank/DDBJ databases">
        <title>De novo transcriptome assembly of four potential Pierce s Disease insect vectors from Arizona vineyards.</title>
        <authorList>
            <person name="Tassone E.E."/>
        </authorList>
    </citation>
    <scope>NUCLEOTIDE SEQUENCE</scope>
</reference>
<evidence type="ECO:0000256" key="1">
    <source>
        <dbReference type="ARBA" id="ARBA00004245"/>
    </source>
</evidence>
<comment type="function">
    <text evidence="8">Calcium-regulated, actin-modulating protein that binds to the plus (or barbed) ends of actin monomers or filaments, preventing monomer exchange (end-blocking or capping). It can promote the assembly of monomers into filaments (nucleation) as well as sever filaments already formed.</text>
</comment>
<evidence type="ECO:0000256" key="3">
    <source>
        <dbReference type="ARBA" id="ARBA00022490"/>
    </source>
</evidence>
<evidence type="ECO:0000313" key="10">
    <source>
        <dbReference type="EMBL" id="JAS14144.1"/>
    </source>
</evidence>
<dbReference type="CDD" id="cd11292">
    <property type="entry name" value="gelsolin_S3_like"/>
    <property type="match status" value="1"/>
</dbReference>
<dbReference type="PANTHER" id="PTHR11977:SF123">
    <property type="entry name" value="GELSOLIN"/>
    <property type="match status" value="1"/>
</dbReference>
<comment type="subcellular location">
    <subcellularLocation>
        <location evidence="1">Cytoplasm</location>
        <location evidence="1">Cytoskeleton</location>
    </subcellularLocation>
</comment>
<dbReference type="EMBL" id="GEDC01023154">
    <property type="protein sequence ID" value="JAS14144.1"/>
    <property type="molecule type" value="Transcribed_RNA"/>
</dbReference>
<evidence type="ECO:0000256" key="5">
    <source>
        <dbReference type="ARBA" id="ARBA00022837"/>
    </source>
</evidence>